<name>A0AAD3CW63_9STRA</name>
<evidence type="ECO:0000313" key="2">
    <source>
        <dbReference type="Proteomes" id="UP001054902"/>
    </source>
</evidence>
<reference evidence="1 2" key="1">
    <citation type="journal article" date="2021" name="Sci. Rep.">
        <title>The genome of the diatom Chaetoceros tenuissimus carries an ancient integrated fragment of an extant virus.</title>
        <authorList>
            <person name="Hongo Y."/>
            <person name="Kimura K."/>
            <person name="Takaki Y."/>
            <person name="Yoshida Y."/>
            <person name="Baba S."/>
            <person name="Kobayashi G."/>
            <person name="Nagasaki K."/>
            <person name="Hano T."/>
            <person name="Tomaru Y."/>
        </authorList>
    </citation>
    <scope>NUCLEOTIDE SEQUENCE [LARGE SCALE GENOMIC DNA]</scope>
    <source>
        <strain evidence="1 2">NIES-3715</strain>
    </source>
</reference>
<dbReference type="Proteomes" id="UP001054902">
    <property type="component" value="Unassembled WGS sequence"/>
</dbReference>
<accession>A0AAD3CW63</accession>
<keyword evidence="2" id="KW-1185">Reference proteome</keyword>
<dbReference type="EMBL" id="BLLK01000045">
    <property type="protein sequence ID" value="GFH52120.1"/>
    <property type="molecule type" value="Genomic_DNA"/>
</dbReference>
<organism evidence="1 2">
    <name type="scientific">Chaetoceros tenuissimus</name>
    <dbReference type="NCBI Taxonomy" id="426638"/>
    <lineage>
        <taxon>Eukaryota</taxon>
        <taxon>Sar</taxon>
        <taxon>Stramenopiles</taxon>
        <taxon>Ochrophyta</taxon>
        <taxon>Bacillariophyta</taxon>
        <taxon>Coscinodiscophyceae</taxon>
        <taxon>Chaetocerotophycidae</taxon>
        <taxon>Chaetocerotales</taxon>
        <taxon>Chaetocerotaceae</taxon>
        <taxon>Chaetoceros</taxon>
    </lineage>
</organism>
<protein>
    <submittedName>
        <fullName evidence="1">Uncharacterized protein</fullName>
    </submittedName>
</protein>
<proteinExistence type="predicted"/>
<dbReference type="AlphaFoldDB" id="A0AAD3CW63"/>
<gene>
    <name evidence="1" type="ORF">CTEN210_08596</name>
</gene>
<comment type="caution">
    <text evidence="1">The sequence shown here is derived from an EMBL/GenBank/DDBJ whole genome shotgun (WGS) entry which is preliminary data.</text>
</comment>
<sequence length="444" mass="51596">MNTRKRKCSDLHKDMICSRGKARASQLLHQSLSCDVLVKTQTAYRTRSHAKQESLELFLQVIPLVIQNGFLHDTADLMNLEGTSKSIREIMIREDDRIWGSHHFHQYFDCKQKCQKVPITLTELRKESFRSFYYFQRAHLNNSLEWLKQEFDRVIALDNWKKLMHYGVECGICGCNCNQCVGIPITSQFRWERVDLGIFANAGEHIQRRTRRFCQNCFENTDVGLHRDFIEKYYKRVEHKPLWKTVVDEIVYGTGKSIMWCEWLPLSKEKSFDVEEEDRKVAGVVSTTFPFFRTTTTNNTWWEDYSVDKDDLAIIVGYALTFSDSRYERLDLSSMHHCCPTCTMRSGFGPRGMKALAYGLNHNKNLKSIIFSDNCKTCEQIIDEGNDGYWKRKDGSKGMLSTAIKVNPHTKIEKIVVCPRSIGTEAQEELQNLRNGSIQIEISS</sequence>
<evidence type="ECO:0000313" key="1">
    <source>
        <dbReference type="EMBL" id="GFH52120.1"/>
    </source>
</evidence>